<protein>
    <submittedName>
        <fullName evidence="1">Uncharacterized protein</fullName>
    </submittedName>
</protein>
<accession>A0A8H4LVQ7</accession>
<gene>
    <name evidence="1" type="ORF">G6O67_007645</name>
</gene>
<organism evidence="1 2">
    <name type="scientific">Ophiocordyceps sinensis</name>
    <dbReference type="NCBI Taxonomy" id="72228"/>
    <lineage>
        <taxon>Eukaryota</taxon>
        <taxon>Fungi</taxon>
        <taxon>Dikarya</taxon>
        <taxon>Ascomycota</taxon>
        <taxon>Pezizomycotina</taxon>
        <taxon>Sordariomycetes</taxon>
        <taxon>Hypocreomycetidae</taxon>
        <taxon>Hypocreales</taxon>
        <taxon>Ophiocordycipitaceae</taxon>
        <taxon>Ophiocordyceps</taxon>
    </lineage>
</organism>
<name>A0A8H4LVQ7_9HYPO</name>
<sequence>MRKDAPPTIGSSLQLIITPALQHRIQYPEPAIILLDPGSQSTEHSAIMKFQVVATLLAALAGSGLALPSMGASPEDLGLVKRELSAAQCGLCCVKIWKLRGRFGKRDVQEEQDAQDTQDMQADQTCGKCVGRCLALRPTPRPRRPIRAIRGRNGRTTVEVTNIIAPNQGNIRGPPRMRGGGFWVRRGDGYFWIDRESRYWAFNSRLNSWRMGGLGRFSHRGSRWVYTFVPRFNRRGNSFDDARF</sequence>
<keyword evidence="2" id="KW-1185">Reference proteome</keyword>
<dbReference type="EMBL" id="JAAVMX010000008">
    <property type="protein sequence ID" value="KAF4505727.1"/>
    <property type="molecule type" value="Genomic_DNA"/>
</dbReference>
<proteinExistence type="predicted"/>
<comment type="caution">
    <text evidence="1">The sequence shown here is derived from an EMBL/GenBank/DDBJ whole genome shotgun (WGS) entry which is preliminary data.</text>
</comment>
<evidence type="ECO:0000313" key="1">
    <source>
        <dbReference type="EMBL" id="KAF4505727.1"/>
    </source>
</evidence>
<reference evidence="1 2" key="1">
    <citation type="journal article" date="2020" name="Genome Biol. Evol.">
        <title>A new high-quality draft genome assembly of the Chinese cordyceps Ophiocordyceps sinensis.</title>
        <authorList>
            <person name="Shu R."/>
            <person name="Zhang J."/>
            <person name="Meng Q."/>
            <person name="Zhang H."/>
            <person name="Zhou G."/>
            <person name="Li M."/>
            <person name="Wu P."/>
            <person name="Zhao Y."/>
            <person name="Chen C."/>
            <person name="Qin Q."/>
        </authorList>
    </citation>
    <scope>NUCLEOTIDE SEQUENCE [LARGE SCALE GENOMIC DNA]</scope>
    <source>
        <strain evidence="1 2">IOZ07</strain>
    </source>
</reference>
<evidence type="ECO:0000313" key="2">
    <source>
        <dbReference type="Proteomes" id="UP000557566"/>
    </source>
</evidence>
<dbReference type="AlphaFoldDB" id="A0A8H4LVQ7"/>
<dbReference type="Proteomes" id="UP000557566">
    <property type="component" value="Unassembled WGS sequence"/>
</dbReference>